<dbReference type="Gene3D" id="1.25.40.90">
    <property type="match status" value="1"/>
</dbReference>
<feature type="compositionally biased region" description="Acidic residues" evidence="11">
    <location>
        <begin position="455"/>
        <end position="464"/>
    </location>
</feature>
<dbReference type="GO" id="GO:0072583">
    <property type="term" value="P:clathrin-dependent endocytosis"/>
    <property type="evidence" value="ECO:0007669"/>
    <property type="project" value="InterPro"/>
</dbReference>
<dbReference type="GO" id="GO:0008021">
    <property type="term" value="C:synaptic vesicle"/>
    <property type="evidence" value="ECO:0007669"/>
    <property type="project" value="TreeGrafter"/>
</dbReference>
<evidence type="ECO:0000256" key="5">
    <source>
        <dbReference type="ARBA" id="ARBA00022583"/>
    </source>
</evidence>
<protein>
    <submittedName>
        <fullName evidence="13">Uncharacterized protein, isoform I</fullName>
    </submittedName>
</protein>
<dbReference type="GO" id="GO:0048268">
    <property type="term" value="P:clathrin coat assembly"/>
    <property type="evidence" value="ECO:0007669"/>
    <property type="project" value="InterPro"/>
</dbReference>
<evidence type="ECO:0000256" key="7">
    <source>
        <dbReference type="ARBA" id="ARBA00023136"/>
    </source>
</evidence>
<dbReference type="EMBL" id="CM000160">
    <property type="protein sequence ID" value="KRK03126.1"/>
    <property type="molecule type" value="Genomic_DNA"/>
</dbReference>
<dbReference type="InterPro" id="IPR014712">
    <property type="entry name" value="ANTH_dom_sf"/>
</dbReference>
<keyword evidence="8" id="KW-0168">Coated pit</keyword>
<dbReference type="Pfam" id="PF07651">
    <property type="entry name" value="ANTH"/>
    <property type="match status" value="1"/>
</dbReference>
<dbReference type="PROSITE" id="PS50942">
    <property type="entry name" value="ENTH"/>
    <property type="match status" value="1"/>
</dbReference>
<feature type="domain" description="ENTH" evidence="12">
    <location>
        <begin position="16"/>
        <end position="158"/>
    </location>
</feature>
<feature type="region of interest" description="Disordered" evidence="11">
    <location>
        <begin position="435"/>
        <end position="464"/>
    </location>
</feature>
<comment type="subcellular location">
    <subcellularLocation>
        <location evidence="1">Cytoplasmic vesicle</location>
        <location evidence="1">Clathrin-coated vesicle</location>
    </subcellularLocation>
    <subcellularLocation>
        <location evidence="2">Golgi apparatus</location>
    </subcellularLocation>
    <subcellularLocation>
        <location evidence="3">Membrane</location>
        <location evidence="3">Clathrin-coated pit</location>
    </subcellularLocation>
</comment>
<dbReference type="Proteomes" id="UP000002282">
    <property type="component" value="Chromosome 3R"/>
</dbReference>
<comment type="subunit">
    <text evidence="10">Binds clathrin and phosphatidylinositol 4,5-bisphosphate.</text>
</comment>
<dbReference type="AlphaFoldDB" id="A0A0R1E1G6"/>
<dbReference type="GO" id="GO:0016185">
    <property type="term" value="P:synaptic vesicle budding from presynaptic endocytic zone membrane"/>
    <property type="evidence" value="ECO:0007669"/>
    <property type="project" value="TreeGrafter"/>
</dbReference>
<evidence type="ECO:0000259" key="12">
    <source>
        <dbReference type="PROSITE" id="PS50942"/>
    </source>
</evidence>
<evidence type="ECO:0000256" key="4">
    <source>
        <dbReference type="ARBA" id="ARBA00008011"/>
    </source>
</evidence>
<evidence type="ECO:0000256" key="6">
    <source>
        <dbReference type="ARBA" id="ARBA00023034"/>
    </source>
</evidence>
<keyword evidence="6" id="KW-0333">Golgi apparatus</keyword>
<reference evidence="13 14" key="2">
    <citation type="journal article" date="2007" name="PLoS Biol.">
        <title>Principles of genome evolution in the Drosophila melanogaster species group.</title>
        <authorList>
            <person name="Ranz J.M."/>
            <person name="Maurin D."/>
            <person name="Chan Y.S."/>
            <person name="von Grotthuss M."/>
            <person name="Hillier L.W."/>
            <person name="Roote J."/>
            <person name="Ashburner M."/>
            <person name="Bergman C.M."/>
        </authorList>
    </citation>
    <scope>NUCLEOTIDE SEQUENCE [LARGE SCALE GENOMIC DNA]</scope>
    <source>
        <strain evidence="14">Tai18E2 / Tucson 14021-0261.01</strain>
    </source>
</reference>
<dbReference type="SMART" id="SM00273">
    <property type="entry name" value="ENTH"/>
    <property type="match status" value="1"/>
</dbReference>
<comment type="similarity">
    <text evidence="4">Belongs to the PICALM/SNAP91 family.</text>
</comment>
<dbReference type="GO" id="GO:0005905">
    <property type="term" value="C:clathrin-coated pit"/>
    <property type="evidence" value="ECO:0007669"/>
    <property type="project" value="UniProtKB-SubCell"/>
</dbReference>
<evidence type="ECO:0000256" key="2">
    <source>
        <dbReference type="ARBA" id="ARBA00004555"/>
    </source>
</evidence>
<dbReference type="SUPFAM" id="SSF89009">
    <property type="entry name" value="GAT-like domain"/>
    <property type="match status" value="1"/>
</dbReference>
<dbReference type="GO" id="GO:0005794">
    <property type="term" value="C:Golgi apparatus"/>
    <property type="evidence" value="ECO:0007669"/>
    <property type="project" value="UniProtKB-SubCell"/>
</dbReference>
<dbReference type="GO" id="GO:0032050">
    <property type="term" value="F:clathrin heavy chain binding"/>
    <property type="evidence" value="ECO:0007669"/>
    <property type="project" value="TreeGrafter"/>
</dbReference>
<dbReference type="FunFam" id="1.25.40.90:FF:000017">
    <property type="entry name" value="Phosphatidylinositol-binding clathrin assembly protein LAP"/>
    <property type="match status" value="1"/>
</dbReference>
<dbReference type="GO" id="GO:0040011">
    <property type="term" value="P:locomotion"/>
    <property type="evidence" value="ECO:0007669"/>
    <property type="project" value="UniProtKB-ARBA"/>
</dbReference>
<dbReference type="GO" id="GO:0005546">
    <property type="term" value="F:phosphatidylinositol-4,5-bisphosphate binding"/>
    <property type="evidence" value="ECO:0007669"/>
    <property type="project" value="TreeGrafter"/>
</dbReference>
<dbReference type="SUPFAM" id="SSF48464">
    <property type="entry name" value="ENTH/VHS domain"/>
    <property type="match status" value="1"/>
</dbReference>
<dbReference type="InterPro" id="IPR013809">
    <property type="entry name" value="ENTH"/>
</dbReference>
<dbReference type="CDD" id="cd16985">
    <property type="entry name" value="ANTH_N_AP180"/>
    <property type="match status" value="1"/>
</dbReference>
<dbReference type="GO" id="GO:0000149">
    <property type="term" value="F:SNARE binding"/>
    <property type="evidence" value="ECO:0007669"/>
    <property type="project" value="TreeGrafter"/>
</dbReference>
<keyword evidence="9" id="KW-0968">Cytoplasmic vesicle</keyword>
<dbReference type="PANTHER" id="PTHR22951">
    <property type="entry name" value="CLATHRIN ASSEMBLY PROTEIN"/>
    <property type="match status" value="1"/>
</dbReference>
<dbReference type="OrthoDB" id="44015at2759"/>
<gene>
    <name evidence="13" type="primary">Dyak\GE24911</name>
    <name evidence="13" type="synonym">dyak_GLEANR_8564</name>
    <name evidence="13" type="synonym">GE24911</name>
    <name evidence="13" type="ORF">Dyak_GE24911</name>
</gene>
<evidence type="ECO:0000256" key="11">
    <source>
        <dbReference type="SAM" id="MobiDB-lite"/>
    </source>
</evidence>
<keyword evidence="5" id="KW-0254">Endocytosis</keyword>
<organism evidence="13 14">
    <name type="scientific">Drosophila yakuba</name>
    <name type="common">Fruit fly</name>
    <dbReference type="NCBI Taxonomy" id="7245"/>
    <lineage>
        <taxon>Eukaryota</taxon>
        <taxon>Metazoa</taxon>
        <taxon>Ecdysozoa</taxon>
        <taxon>Arthropoda</taxon>
        <taxon>Hexapoda</taxon>
        <taxon>Insecta</taxon>
        <taxon>Pterygota</taxon>
        <taxon>Neoptera</taxon>
        <taxon>Endopterygota</taxon>
        <taxon>Diptera</taxon>
        <taxon>Brachycera</taxon>
        <taxon>Muscomorpha</taxon>
        <taxon>Ephydroidea</taxon>
        <taxon>Drosophilidae</taxon>
        <taxon>Drosophila</taxon>
        <taxon>Sophophora</taxon>
    </lineage>
</organism>
<evidence type="ECO:0000256" key="8">
    <source>
        <dbReference type="ARBA" id="ARBA00023176"/>
    </source>
</evidence>
<dbReference type="InterPro" id="IPR008942">
    <property type="entry name" value="ENTH_VHS"/>
</dbReference>
<dbReference type="FunFam" id="1.20.58.150:FF:000001">
    <property type="entry name" value="phosphatidylinositol-binding clathrin assembly protein-like isoform X1"/>
    <property type="match status" value="1"/>
</dbReference>
<name>A0A0R1E1G6_DROYA</name>
<evidence type="ECO:0000313" key="14">
    <source>
        <dbReference type="Proteomes" id="UP000002282"/>
    </source>
</evidence>
<evidence type="ECO:0000256" key="9">
    <source>
        <dbReference type="ARBA" id="ARBA00023329"/>
    </source>
</evidence>
<keyword evidence="14" id="KW-1185">Reference proteome</keyword>
<evidence type="ECO:0000256" key="3">
    <source>
        <dbReference type="ARBA" id="ARBA00004600"/>
    </source>
</evidence>
<proteinExistence type="inferred from homology"/>
<evidence type="ECO:0000256" key="10">
    <source>
        <dbReference type="ARBA" id="ARBA00064895"/>
    </source>
</evidence>
<reference evidence="13 14" key="1">
    <citation type="journal article" date="2007" name="Nature">
        <title>Evolution of genes and genomes on the Drosophila phylogeny.</title>
        <authorList>
            <consortium name="Drosophila 12 Genomes Consortium"/>
            <person name="Clark A.G."/>
            <person name="Eisen M.B."/>
            <person name="Smith D.R."/>
            <person name="Bergman C.M."/>
            <person name="Oliver B."/>
            <person name="Markow T.A."/>
            <person name="Kaufman T.C."/>
            <person name="Kellis M."/>
            <person name="Gelbart W."/>
            <person name="Iyer V.N."/>
            <person name="Pollard D.A."/>
            <person name="Sackton T.B."/>
            <person name="Larracuente A.M."/>
            <person name="Singh N.D."/>
            <person name="Abad J.P."/>
            <person name="Abt D.N."/>
            <person name="Adryan B."/>
            <person name="Aguade M."/>
            <person name="Akashi H."/>
            <person name="Anderson W.W."/>
            <person name="Aquadro C.F."/>
            <person name="Ardell D.H."/>
            <person name="Arguello R."/>
            <person name="Artieri C.G."/>
            <person name="Barbash D.A."/>
            <person name="Barker D."/>
            <person name="Barsanti P."/>
            <person name="Batterham P."/>
            <person name="Batzoglou S."/>
            <person name="Begun D."/>
            <person name="Bhutkar A."/>
            <person name="Blanco E."/>
            <person name="Bosak S.A."/>
            <person name="Bradley R.K."/>
            <person name="Brand A.D."/>
            <person name="Brent M.R."/>
            <person name="Brooks A.N."/>
            <person name="Brown R.H."/>
            <person name="Butlin R.K."/>
            <person name="Caggese C."/>
            <person name="Calvi B.R."/>
            <person name="Bernardo de Carvalho A."/>
            <person name="Caspi A."/>
            <person name="Castrezana S."/>
            <person name="Celniker S.E."/>
            <person name="Chang J.L."/>
            <person name="Chapple C."/>
            <person name="Chatterji S."/>
            <person name="Chinwalla A."/>
            <person name="Civetta A."/>
            <person name="Clifton S.W."/>
            <person name="Comeron J.M."/>
            <person name="Costello J.C."/>
            <person name="Coyne J.A."/>
            <person name="Daub J."/>
            <person name="David R.G."/>
            <person name="Delcher A.L."/>
            <person name="Delehaunty K."/>
            <person name="Do C.B."/>
            <person name="Ebling H."/>
            <person name="Edwards K."/>
            <person name="Eickbush T."/>
            <person name="Evans J.D."/>
            <person name="Filipski A."/>
            <person name="Findeiss S."/>
            <person name="Freyhult E."/>
            <person name="Fulton L."/>
            <person name="Fulton R."/>
            <person name="Garcia A.C."/>
            <person name="Gardiner A."/>
            <person name="Garfield D.A."/>
            <person name="Garvin B.E."/>
            <person name="Gibson G."/>
            <person name="Gilbert D."/>
            <person name="Gnerre S."/>
            <person name="Godfrey J."/>
            <person name="Good R."/>
            <person name="Gotea V."/>
            <person name="Gravely B."/>
            <person name="Greenberg A.J."/>
            <person name="Griffiths-Jones S."/>
            <person name="Gross S."/>
            <person name="Guigo R."/>
            <person name="Gustafson E.A."/>
            <person name="Haerty W."/>
            <person name="Hahn M.W."/>
            <person name="Halligan D.L."/>
            <person name="Halpern A.L."/>
            <person name="Halter G.M."/>
            <person name="Han M.V."/>
            <person name="Heger A."/>
            <person name="Hillier L."/>
            <person name="Hinrichs A.S."/>
            <person name="Holmes I."/>
            <person name="Hoskins R.A."/>
            <person name="Hubisz M.J."/>
            <person name="Hultmark D."/>
            <person name="Huntley M.A."/>
            <person name="Jaffe D.B."/>
            <person name="Jagadeeshan S."/>
            <person name="Jeck W.R."/>
            <person name="Johnson J."/>
            <person name="Jones C.D."/>
            <person name="Jordan W.C."/>
            <person name="Karpen G.H."/>
            <person name="Kataoka E."/>
            <person name="Keightley P.D."/>
            <person name="Kheradpour P."/>
            <person name="Kirkness E.F."/>
            <person name="Koerich L.B."/>
            <person name="Kristiansen K."/>
            <person name="Kudrna D."/>
            <person name="Kulathinal R.J."/>
            <person name="Kumar S."/>
            <person name="Kwok R."/>
            <person name="Lander E."/>
            <person name="Langley C.H."/>
            <person name="Lapoint R."/>
            <person name="Lazzaro B.P."/>
            <person name="Lee S.J."/>
            <person name="Levesque L."/>
            <person name="Li R."/>
            <person name="Lin C.F."/>
            <person name="Lin M.F."/>
            <person name="Lindblad-Toh K."/>
            <person name="Llopart A."/>
            <person name="Long M."/>
            <person name="Low L."/>
            <person name="Lozovsky E."/>
            <person name="Lu J."/>
            <person name="Luo M."/>
            <person name="Machado C.A."/>
            <person name="Makalowski W."/>
            <person name="Marzo M."/>
            <person name="Matsuda M."/>
            <person name="Matzkin L."/>
            <person name="McAllister B."/>
            <person name="McBride C.S."/>
            <person name="McKernan B."/>
            <person name="McKernan K."/>
            <person name="Mendez-Lago M."/>
            <person name="Minx P."/>
            <person name="Mollenhauer M.U."/>
            <person name="Montooth K."/>
            <person name="Mount S.M."/>
            <person name="Mu X."/>
            <person name="Myers E."/>
            <person name="Negre B."/>
            <person name="Newfeld S."/>
            <person name="Nielsen R."/>
            <person name="Noor M.A."/>
            <person name="O'Grady P."/>
            <person name="Pachter L."/>
            <person name="Papaceit M."/>
            <person name="Parisi M.J."/>
            <person name="Parisi M."/>
            <person name="Parts L."/>
            <person name="Pedersen J.S."/>
            <person name="Pesole G."/>
            <person name="Phillippy A.M."/>
            <person name="Ponting C.P."/>
            <person name="Pop M."/>
            <person name="Porcelli D."/>
            <person name="Powell J.R."/>
            <person name="Prohaska S."/>
            <person name="Pruitt K."/>
            <person name="Puig M."/>
            <person name="Quesneville H."/>
            <person name="Ram K.R."/>
            <person name="Rand D."/>
            <person name="Rasmussen M.D."/>
            <person name="Reed L.K."/>
            <person name="Reenan R."/>
            <person name="Reily A."/>
            <person name="Remington K.A."/>
            <person name="Rieger T.T."/>
            <person name="Ritchie M.G."/>
            <person name="Robin C."/>
            <person name="Rogers Y.H."/>
            <person name="Rohde C."/>
            <person name="Rozas J."/>
            <person name="Rubenfield M.J."/>
            <person name="Ruiz A."/>
            <person name="Russo S."/>
            <person name="Salzberg S.L."/>
            <person name="Sanchez-Gracia A."/>
            <person name="Saranga D.J."/>
            <person name="Sato H."/>
            <person name="Schaeffer S.W."/>
            <person name="Schatz M.C."/>
            <person name="Schlenke T."/>
            <person name="Schwartz R."/>
            <person name="Segarra C."/>
            <person name="Singh R.S."/>
            <person name="Sirot L."/>
            <person name="Sirota M."/>
            <person name="Sisneros N.B."/>
            <person name="Smith C.D."/>
            <person name="Smith T.F."/>
            <person name="Spieth J."/>
            <person name="Stage D.E."/>
            <person name="Stark A."/>
            <person name="Stephan W."/>
            <person name="Strausberg R.L."/>
            <person name="Strempel S."/>
            <person name="Sturgill D."/>
            <person name="Sutton G."/>
            <person name="Sutton G.G."/>
            <person name="Tao W."/>
            <person name="Teichmann S."/>
            <person name="Tobari Y.N."/>
            <person name="Tomimura Y."/>
            <person name="Tsolas J.M."/>
            <person name="Valente V.L."/>
            <person name="Venter E."/>
            <person name="Venter J.C."/>
            <person name="Vicario S."/>
            <person name="Vieira F.G."/>
            <person name="Vilella A.J."/>
            <person name="Villasante A."/>
            <person name="Walenz B."/>
            <person name="Wang J."/>
            <person name="Wasserman M."/>
            <person name="Watts T."/>
            <person name="Wilson D."/>
            <person name="Wilson R.K."/>
            <person name="Wing R.A."/>
            <person name="Wolfner M.F."/>
            <person name="Wong A."/>
            <person name="Wong G.K."/>
            <person name="Wu C.I."/>
            <person name="Wu G."/>
            <person name="Yamamoto D."/>
            <person name="Yang H.P."/>
            <person name="Yang S.P."/>
            <person name="Yorke J.A."/>
            <person name="Yoshida K."/>
            <person name="Zdobnov E."/>
            <person name="Zhang P."/>
            <person name="Zhang Y."/>
            <person name="Zimin A.V."/>
            <person name="Baldwin J."/>
            <person name="Abdouelleil A."/>
            <person name="Abdulkadir J."/>
            <person name="Abebe A."/>
            <person name="Abera B."/>
            <person name="Abreu J."/>
            <person name="Acer S.C."/>
            <person name="Aftuck L."/>
            <person name="Alexander A."/>
            <person name="An P."/>
            <person name="Anderson E."/>
            <person name="Anderson S."/>
            <person name="Arachi H."/>
            <person name="Azer M."/>
            <person name="Bachantsang P."/>
            <person name="Barry A."/>
            <person name="Bayul T."/>
            <person name="Berlin A."/>
            <person name="Bessette D."/>
            <person name="Bloom T."/>
            <person name="Blye J."/>
            <person name="Boguslavskiy L."/>
            <person name="Bonnet C."/>
            <person name="Boukhgalter B."/>
            <person name="Bourzgui I."/>
            <person name="Brown A."/>
            <person name="Cahill P."/>
            <person name="Channer S."/>
            <person name="Cheshatsang Y."/>
            <person name="Chuda L."/>
            <person name="Citroen M."/>
            <person name="Collymore A."/>
            <person name="Cooke P."/>
            <person name="Costello M."/>
            <person name="D'Aco K."/>
            <person name="Daza R."/>
            <person name="De Haan G."/>
            <person name="DeGray S."/>
            <person name="DeMaso C."/>
            <person name="Dhargay N."/>
            <person name="Dooley K."/>
            <person name="Dooley E."/>
            <person name="Doricent M."/>
            <person name="Dorje P."/>
            <person name="Dorjee K."/>
            <person name="Dupes A."/>
            <person name="Elong R."/>
            <person name="Falk J."/>
            <person name="Farina A."/>
            <person name="Faro S."/>
            <person name="Ferguson D."/>
            <person name="Fisher S."/>
            <person name="Foley C.D."/>
            <person name="Franke A."/>
            <person name="Friedrich D."/>
            <person name="Gadbois L."/>
            <person name="Gearin G."/>
            <person name="Gearin C.R."/>
            <person name="Giannoukos G."/>
            <person name="Goode T."/>
            <person name="Graham J."/>
            <person name="Grandbois E."/>
            <person name="Grewal S."/>
            <person name="Gyaltsen K."/>
            <person name="Hafez N."/>
            <person name="Hagos B."/>
            <person name="Hall J."/>
            <person name="Henson C."/>
            <person name="Hollinger A."/>
            <person name="Honan T."/>
            <person name="Huard M.D."/>
            <person name="Hughes L."/>
            <person name="Hurhula B."/>
            <person name="Husby M.E."/>
            <person name="Kamat A."/>
            <person name="Kanga B."/>
            <person name="Kashin S."/>
            <person name="Khazanovich D."/>
            <person name="Kisner P."/>
            <person name="Lance K."/>
            <person name="Lara M."/>
            <person name="Lee W."/>
            <person name="Lennon N."/>
            <person name="Letendre F."/>
            <person name="LeVine R."/>
            <person name="Lipovsky A."/>
            <person name="Liu X."/>
            <person name="Liu J."/>
            <person name="Liu S."/>
            <person name="Lokyitsang T."/>
            <person name="Lokyitsang Y."/>
            <person name="Lubonja R."/>
            <person name="Lui A."/>
            <person name="MacDonald P."/>
            <person name="Magnisalis V."/>
            <person name="Maru K."/>
            <person name="Matthews C."/>
            <person name="McCusker W."/>
            <person name="McDonough S."/>
            <person name="Mehta T."/>
            <person name="Meldrim J."/>
            <person name="Meneus L."/>
            <person name="Mihai O."/>
            <person name="Mihalev A."/>
            <person name="Mihova T."/>
            <person name="Mittelman R."/>
            <person name="Mlenga V."/>
            <person name="Montmayeur A."/>
            <person name="Mulrain L."/>
            <person name="Navidi A."/>
            <person name="Naylor J."/>
            <person name="Negash T."/>
            <person name="Nguyen T."/>
            <person name="Nguyen N."/>
            <person name="Nicol R."/>
            <person name="Norbu C."/>
            <person name="Norbu N."/>
            <person name="Novod N."/>
            <person name="O'Neill B."/>
            <person name="Osman S."/>
            <person name="Markiewicz E."/>
            <person name="Oyono O.L."/>
            <person name="Patti C."/>
            <person name="Phunkhang P."/>
            <person name="Pierre F."/>
            <person name="Priest M."/>
            <person name="Raghuraman S."/>
            <person name="Rege F."/>
            <person name="Reyes R."/>
            <person name="Rise C."/>
            <person name="Rogov P."/>
            <person name="Ross K."/>
            <person name="Ryan E."/>
            <person name="Settipalli S."/>
            <person name="Shea T."/>
            <person name="Sherpa N."/>
            <person name="Shi L."/>
            <person name="Shih D."/>
            <person name="Sparrow T."/>
            <person name="Spaulding J."/>
            <person name="Stalker J."/>
            <person name="Stange-Thomann N."/>
            <person name="Stavropoulos S."/>
            <person name="Stone C."/>
            <person name="Strader C."/>
            <person name="Tesfaye S."/>
            <person name="Thomson T."/>
            <person name="Thoulutsang Y."/>
            <person name="Thoulutsang D."/>
            <person name="Topham K."/>
            <person name="Topping I."/>
            <person name="Tsamla T."/>
            <person name="Vassiliev H."/>
            <person name="Vo A."/>
            <person name="Wangchuk T."/>
            <person name="Wangdi T."/>
            <person name="Weiand M."/>
            <person name="Wilkinson J."/>
            <person name="Wilson A."/>
            <person name="Yadav S."/>
            <person name="Young G."/>
            <person name="Yu Q."/>
            <person name="Zembek L."/>
            <person name="Zhong D."/>
            <person name="Zimmer A."/>
            <person name="Zwirko Z."/>
            <person name="Jaffe D.B."/>
            <person name="Alvarez P."/>
            <person name="Brockman W."/>
            <person name="Butler J."/>
            <person name="Chin C."/>
            <person name="Gnerre S."/>
            <person name="Grabherr M."/>
            <person name="Kleber M."/>
            <person name="Mauceli E."/>
            <person name="MacCallum I."/>
        </authorList>
    </citation>
    <scope>NUCLEOTIDE SEQUENCE [LARGE SCALE GENOMIC DNA]</scope>
    <source>
        <strain evidence="14">Tai18E2 / Tucson 14021-0261.01</strain>
    </source>
</reference>
<evidence type="ECO:0000256" key="1">
    <source>
        <dbReference type="ARBA" id="ARBA00004132"/>
    </source>
</evidence>
<dbReference type="Gene3D" id="1.20.58.150">
    <property type="entry name" value="ANTH domain"/>
    <property type="match status" value="1"/>
</dbReference>
<accession>A0A0R1E1G6</accession>
<evidence type="ECO:0000313" key="13">
    <source>
        <dbReference type="EMBL" id="KRK03126.1"/>
    </source>
</evidence>
<dbReference type="InterPro" id="IPR011417">
    <property type="entry name" value="ANTH_dom"/>
</dbReference>
<keyword evidence="7" id="KW-0472">Membrane</keyword>
<dbReference type="GO" id="GO:0005545">
    <property type="term" value="F:1-phosphatidylinositol binding"/>
    <property type="evidence" value="ECO:0007669"/>
    <property type="project" value="InterPro"/>
</dbReference>
<dbReference type="SMR" id="A0A0R1E1G6"/>
<sequence length="464" mass="49683">MTMAGQTINDRLLAARHSLAGQGLAKSVCKATTEECIGPKKKHLDYLVHCTNEPNVSIPHLANLLIERSQNANWVVVYKSLITTHHLMAYGNERFMQYLASSNSTFNLSSFLDKGTVQDGGMGVPGGRMGYDMSPFIRRYAKYLNEKSLSYRAMAFDFCKVKRGKEEGSLRSMNAEKLLKTLPVLQAQLDALLEFDCQSNDLSNGVINMSFMLLFRDLIRLFACYNDGIINLLEKYFDMNKKHARDALDLYKKFLVRMDRVGEFLKVAENVGIDKGDIPDLTKAPSSLLDALEQHLATLEGRKVSAANTPTQSSSSAFGTAAASSKFDTTNGIDEQLKAQVLAEEEAAMNQYKSKVSSPTSSGATGASAALTNPFLSSPPAAQAGQPIVDLFGAASAQPAAAAAATKASDDLLQLGNPFADMFEGGAAAVGATGNDGDGTAKYDGAGSSPFDWGATDDDGGAAQ</sequence>
<dbReference type="GO" id="GO:0098894">
    <property type="term" value="C:extrinsic component of presynaptic endocytic zone membrane"/>
    <property type="evidence" value="ECO:0007669"/>
    <property type="project" value="TreeGrafter"/>
</dbReference>
<dbReference type="PANTHER" id="PTHR22951:SF5">
    <property type="entry name" value="PHOSPHATIDYLINOSITOL-BINDING CLATHRIN ASSEMBLY PROTEIN LAP"/>
    <property type="match status" value="1"/>
</dbReference>
<dbReference type="GO" id="GO:0030136">
    <property type="term" value="C:clathrin-coated vesicle"/>
    <property type="evidence" value="ECO:0007669"/>
    <property type="project" value="UniProtKB-SubCell"/>
</dbReference>
<dbReference type="InterPro" id="IPR045192">
    <property type="entry name" value="AP180-like"/>
</dbReference>